<organism evidence="1 2">
    <name type="scientific">Datura stramonium</name>
    <name type="common">Jimsonweed</name>
    <name type="synonym">Common thornapple</name>
    <dbReference type="NCBI Taxonomy" id="4076"/>
    <lineage>
        <taxon>Eukaryota</taxon>
        <taxon>Viridiplantae</taxon>
        <taxon>Streptophyta</taxon>
        <taxon>Embryophyta</taxon>
        <taxon>Tracheophyta</taxon>
        <taxon>Spermatophyta</taxon>
        <taxon>Magnoliopsida</taxon>
        <taxon>eudicotyledons</taxon>
        <taxon>Gunneridae</taxon>
        <taxon>Pentapetalae</taxon>
        <taxon>asterids</taxon>
        <taxon>lamiids</taxon>
        <taxon>Solanales</taxon>
        <taxon>Solanaceae</taxon>
        <taxon>Solanoideae</taxon>
        <taxon>Datureae</taxon>
        <taxon>Datura</taxon>
    </lineage>
</organism>
<dbReference type="EMBL" id="JACEIK010001305">
    <property type="protein sequence ID" value="MCD7468184.1"/>
    <property type="molecule type" value="Genomic_DNA"/>
</dbReference>
<gene>
    <name evidence="1" type="ORF">HAX54_006146</name>
</gene>
<evidence type="ECO:0000313" key="2">
    <source>
        <dbReference type="Proteomes" id="UP000823775"/>
    </source>
</evidence>
<keyword evidence="2" id="KW-1185">Reference proteome</keyword>
<protein>
    <submittedName>
        <fullName evidence="1">Uncharacterized protein</fullName>
    </submittedName>
</protein>
<sequence>MSECGISVVLGRAALVPAPRAKPYTAWPGNCLMCACKYFAPRVHSLSSIFIENHDLSPGYLKKHIKTKNFSWVASQVAPTRHKFLDYSDFIKIPVGIVITSWPLVSPRYLGNNFGRVNTLGAPQAASHWKRPGSFLLWHWEAGASRQAVCLPCCRVACLVPRLLAPRVVHRAAVPLPRA</sequence>
<comment type="caution">
    <text evidence="1">The sequence shown here is derived from an EMBL/GenBank/DDBJ whole genome shotgun (WGS) entry which is preliminary data.</text>
</comment>
<name>A0ABS8TB34_DATST</name>
<proteinExistence type="predicted"/>
<reference evidence="1 2" key="1">
    <citation type="journal article" date="2021" name="BMC Genomics">
        <title>Datura genome reveals duplications of psychoactive alkaloid biosynthetic genes and high mutation rate following tissue culture.</title>
        <authorList>
            <person name="Rajewski A."/>
            <person name="Carter-House D."/>
            <person name="Stajich J."/>
            <person name="Litt A."/>
        </authorList>
    </citation>
    <scope>NUCLEOTIDE SEQUENCE [LARGE SCALE GENOMIC DNA]</scope>
    <source>
        <strain evidence="1">AR-01</strain>
    </source>
</reference>
<accession>A0ABS8TB34</accession>
<feature type="non-terminal residue" evidence="1">
    <location>
        <position position="179"/>
    </location>
</feature>
<dbReference type="Proteomes" id="UP000823775">
    <property type="component" value="Unassembled WGS sequence"/>
</dbReference>
<evidence type="ECO:0000313" key="1">
    <source>
        <dbReference type="EMBL" id="MCD7468184.1"/>
    </source>
</evidence>